<keyword evidence="6" id="KW-0285">Flavoprotein</keyword>
<dbReference type="InterPro" id="IPR002937">
    <property type="entry name" value="Amino_oxidase"/>
</dbReference>
<dbReference type="Gene3D" id="3.90.660.10">
    <property type="match status" value="2"/>
</dbReference>
<comment type="caution">
    <text evidence="8">The sequence shown here is derived from an EMBL/GenBank/DDBJ whole genome shotgun (WGS) entry which is preliminary data.</text>
</comment>
<evidence type="ECO:0000313" key="9">
    <source>
        <dbReference type="Proteomes" id="UP000245956"/>
    </source>
</evidence>
<feature type="binding site" evidence="5">
    <location>
        <position position="401"/>
    </location>
    <ligand>
        <name>substrate</name>
    </ligand>
</feature>
<evidence type="ECO:0000313" key="8">
    <source>
        <dbReference type="EMBL" id="PWI70264.1"/>
    </source>
</evidence>
<keyword evidence="6" id="KW-0274">FAD</keyword>
<dbReference type="Pfam" id="PF01593">
    <property type="entry name" value="Amino_oxidase"/>
    <property type="match status" value="1"/>
</dbReference>
<organism evidence="8 9">
    <name type="scientific">Purpureocillium lilacinum</name>
    <name type="common">Paecilomyces lilacinus</name>
    <dbReference type="NCBI Taxonomy" id="33203"/>
    <lineage>
        <taxon>Eukaryota</taxon>
        <taxon>Fungi</taxon>
        <taxon>Dikarya</taxon>
        <taxon>Ascomycota</taxon>
        <taxon>Pezizomycotina</taxon>
        <taxon>Sordariomycetes</taxon>
        <taxon>Hypocreomycetidae</taxon>
        <taxon>Hypocreales</taxon>
        <taxon>Ophiocordycipitaceae</taxon>
        <taxon>Purpureocillium</taxon>
    </lineage>
</organism>
<dbReference type="PANTHER" id="PTHR43563:SF1">
    <property type="entry name" value="AMINE OXIDASE [FLAVIN-CONTAINING] B"/>
    <property type="match status" value="1"/>
</dbReference>
<evidence type="ECO:0000256" key="3">
    <source>
        <dbReference type="ARBA" id="ARBA00023002"/>
    </source>
</evidence>
<gene>
    <name evidence="8" type="ORF">PCL_00408</name>
</gene>
<proteinExistence type="inferred from homology"/>
<dbReference type="InterPro" id="IPR050703">
    <property type="entry name" value="Flavin_MAO"/>
</dbReference>
<keyword evidence="3 6" id="KW-0560">Oxidoreductase</keyword>
<dbReference type="EC" id="1.4.3.-" evidence="6"/>
<dbReference type="AlphaFoldDB" id="A0A2U3E715"/>
<dbReference type="SUPFAM" id="SSF51905">
    <property type="entry name" value="FAD/NAD(P)-binding domain"/>
    <property type="match status" value="1"/>
</dbReference>
<evidence type="ECO:0000256" key="2">
    <source>
        <dbReference type="ARBA" id="ARBA00005995"/>
    </source>
</evidence>
<evidence type="ECO:0000256" key="1">
    <source>
        <dbReference type="ARBA" id="ARBA00001974"/>
    </source>
</evidence>
<evidence type="ECO:0000256" key="4">
    <source>
        <dbReference type="ARBA" id="ARBA00048448"/>
    </source>
</evidence>
<feature type="binding site" evidence="5">
    <location>
        <begin position="89"/>
        <end position="90"/>
    </location>
    <ligand>
        <name>FAD</name>
        <dbReference type="ChEBI" id="CHEBI:57692"/>
    </ligand>
</feature>
<sequence length="508" mass="56318">MASKDGFSWTESDGLSSGIPCIGAIEPSSNITNDESDFDVIVVGAGYSGLTAARDASTSGTLMASPEGVGRKEALTDSIDEGLKVLLLEARDRIGGRSWSSDIAGYPYEMGGTWVYWGQPNVWREISRYGMQDDLEISYDFSRGLNRYILASGQQSQHFTHDEEDALMESALSKLVNVDGSYGRVAVPFPHSLTLSPEERRYDQMSVADRLAEIQNDLTPNERLCAEAFVLLCSGATLETTSFYEFLHWWALSGYTYEGCINHLVRYKFRHGQSSFAIRFFREAEASGNLSYSFSRPISRIRDLGSRVEVIARDGKTFRAKRVISAIPLNILNDVQFEPPLSPGRKAAANVGHVNQTVKVHVETSDRDLRSFTGISYPHNGLIYGFGDGETPAGNTHIVAFGGQHNHFHPEDNISRTIAAFNGFTPMKVDRIVFHNWSRDEFAKGAWFFPAPGLLSNHLKDLRERQGSILFACSDWAIGWRSFIDGAIEEGTRAAATVRADLIGRPRL</sequence>
<protein>
    <recommendedName>
        <fullName evidence="6">Amine oxidase</fullName>
        <ecNumber evidence="6">1.4.3.-</ecNumber>
    </recommendedName>
</protein>
<dbReference type="Proteomes" id="UP000245956">
    <property type="component" value="Unassembled WGS sequence"/>
</dbReference>
<feature type="binding site" evidence="5">
    <location>
        <position position="48"/>
    </location>
    <ligand>
        <name>FAD</name>
        <dbReference type="ChEBI" id="CHEBI:57692"/>
    </ligand>
</feature>
<feature type="domain" description="Amine oxidase" evidence="7">
    <location>
        <begin position="79"/>
        <end position="498"/>
    </location>
</feature>
<accession>A0A2U3E715</accession>
<evidence type="ECO:0000256" key="5">
    <source>
        <dbReference type="PIRSR" id="PIRSR601613-1"/>
    </source>
</evidence>
<name>A0A2U3E715_PURLI</name>
<dbReference type="Gene3D" id="3.50.50.60">
    <property type="entry name" value="FAD/NAD(P)-binding domain"/>
    <property type="match status" value="2"/>
</dbReference>
<comment type="cofactor">
    <cofactor evidence="1 6">
        <name>FAD</name>
        <dbReference type="ChEBI" id="CHEBI:57692"/>
    </cofactor>
</comment>
<dbReference type="EMBL" id="LCWV01000010">
    <property type="protein sequence ID" value="PWI70264.1"/>
    <property type="molecule type" value="Genomic_DNA"/>
</dbReference>
<dbReference type="GO" id="GO:0097621">
    <property type="term" value="F:monoamine oxidase activity"/>
    <property type="evidence" value="ECO:0007669"/>
    <property type="project" value="UniProtKB-EC"/>
</dbReference>
<reference evidence="8 9" key="1">
    <citation type="journal article" date="2016" name="Front. Microbiol.">
        <title>Genome and transcriptome sequences reveal the specific parasitism of the nematophagous Purpureocillium lilacinum 36-1.</title>
        <authorList>
            <person name="Xie J."/>
            <person name="Li S."/>
            <person name="Mo C."/>
            <person name="Xiao X."/>
            <person name="Peng D."/>
            <person name="Wang G."/>
            <person name="Xiao Y."/>
        </authorList>
    </citation>
    <scope>NUCLEOTIDE SEQUENCE [LARGE SCALE GENOMIC DNA]</scope>
    <source>
        <strain evidence="8 9">36-1</strain>
    </source>
</reference>
<comment type="catalytic activity">
    <reaction evidence="4">
        <text>a secondary aliphatic amine + O2 + H2O = a primary amine + an aldehyde + H2O2</text>
        <dbReference type="Rhea" id="RHEA:26414"/>
        <dbReference type="ChEBI" id="CHEBI:15377"/>
        <dbReference type="ChEBI" id="CHEBI:15379"/>
        <dbReference type="ChEBI" id="CHEBI:16240"/>
        <dbReference type="ChEBI" id="CHEBI:17478"/>
        <dbReference type="ChEBI" id="CHEBI:58855"/>
        <dbReference type="ChEBI" id="CHEBI:65296"/>
        <dbReference type="EC" id="1.4.3.4"/>
    </reaction>
</comment>
<dbReference type="PRINTS" id="PR00757">
    <property type="entry name" value="AMINEOXDASEF"/>
</dbReference>
<dbReference type="InterPro" id="IPR001613">
    <property type="entry name" value="Flavin_amine_oxidase"/>
</dbReference>
<dbReference type="PANTHER" id="PTHR43563">
    <property type="entry name" value="AMINE OXIDASE"/>
    <property type="match status" value="1"/>
</dbReference>
<evidence type="ECO:0000259" key="7">
    <source>
        <dbReference type="Pfam" id="PF01593"/>
    </source>
</evidence>
<comment type="similarity">
    <text evidence="2 6">Belongs to the flavin monoamine oxidase family.</text>
</comment>
<evidence type="ECO:0000256" key="6">
    <source>
        <dbReference type="RuleBase" id="RU362067"/>
    </source>
</evidence>
<dbReference type="InterPro" id="IPR036188">
    <property type="entry name" value="FAD/NAD-bd_sf"/>
</dbReference>